<dbReference type="SUPFAM" id="SSF53041">
    <property type="entry name" value="Resolvase-like"/>
    <property type="match status" value="1"/>
</dbReference>
<sequence>MKLQVAYYYRTTHRDYGYEKYVEPGREAFCRRYGKRTVEEHFFWDEASDVDTNRKAFRQFFKFMKACDKAGVPVVCINENGDTGKQHECMTRFVKEYFGREKVFEDTDVKTGTE</sequence>
<comment type="caution">
    <text evidence="1">The sequence shown here is derived from an EMBL/GenBank/DDBJ whole genome shotgun (WGS) entry which is preliminary data.</text>
</comment>
<evidence type="ECO:0008006" key="3">
    <source>
        <dbReference type="Google" id="ProtNLM"/>
    </source>
</evidence>
<gene>
    <name evidence="1" type="ORF">LQE92_13615</name>
</gene>
<dbReference type="GO" id="GO:0000150">
    <property type="term" value="F:DNA strand exchange activity"/>
    <property type="evidence" value="ECO:0007669"/>
    <property type="project" value="InterPro"/>
</dbReference>
<dbReference type="InterPro" id="IPR036162">
    <property type="entry name" value="Resolvase-like_N_sf"/>
</dbReference>
<evidence type="ECO:0000313" key="2">
    <source>
        <dbReference type="Proteomes" id="UP001299265"/>
    </source>
</evidence>
<accession>A0AAP2W9Q6</accession>
<dbReference type="GO" id="GO:0003677">
    <property type="term" value="F:DNA binding"/>
    <property type="evidence" value="ECO:0007669"/>
    <property type="project" value="InterPro"/>
</dbReference>
<dbReference type="RefSeq" id="WP_231063484.1">
    <property type="nucleotide sequence ID" value="NZ_JAJNOR010000010.1"/>
</dbReference>
<reference evidence="1 2" key="1">
    <citation type="submission" date="2021-11" db="EMBL/GenBank/DDBJ databases">
        <title>Lacrimispora sp. nov. NSJ-141 isolated from human feces.</title>
        <authorList>
            <person name="Abdugheni R."/>
        </authorList>
    </citation>
    <scope>NUCLEOTIDE SEQUENCE [LARGE SCALE GENOMIC DNA]</scope>
    <source>
        <strain evidence="1 2">NSJ-141</strain>
    </source>
</reference>
<evidence type="ECO:0000313" key="1">
    <source>
        <dbReference type="EMBL" id="MCD2493645.1"/>
    </source>
</evidence>
<name>A0AAP2W9Q6_9FIRM</name>
<organism evidence="1 2">
    <name type="scientific">Lientehia hominis</name>
    <dbReference type="NCBI Taxonomy" id="2897778"/>
    <lineage>
        <taxon>Bacteria</taxon>
        <taxon>Bacillati</taxon>
        <taxon>Bacillota</taxon>
        <taxon>Clostridia</taxon>
        <taxon>Lachnospirales</taxon>
        <taxon>Lachnospiraceae</taxon>
        <taxon>Lientehia</taxon>
    </lineage>
</organism>
<proteinExistence type="predicted"/>
<dbReference type="AlphaFoldDB" id="A0AAP2W9Q6"/>
<dbReference type="EMBL" id="JAJNOR010000010">
    <property type="protein sequence ID" value="MCD2493645.1"/>
    <property type="molecule type" value="Genomic_DNA"/>
</dbReference>
<dbReference type="Proteomes" id="UP001299265">
    <property type="component" value="Unassembled WGS sequence"/>
</dbReference>
<protein>
    <recommendedName>
        <fullName evidence="3">Resolvase/invertase-type recombinase catalytic domain-containing protein</fullName>
    </recommendedName>
</protein>
<keyword evidence="2" id="KW-1185">Reference proteome</keyword>